<sequence length="305" mass="34178">MRISTGTGKIEITGETRNLQSFDEFLKILKVVETAEILGKHVNPLDIKIIVKILGVIMGKLKIQNPEERAKAQALTHQHILPVSTKLPVFTAVSRYNRQDMALALSHVFYDDLPCELLSVTDLTEQGAVIIATGLLTLFNPMAIPNDLEAQQHGVLGEFVSFEGKPMAFYIAVETKRPFQHQTLLGKSYYDSKRYHRLQELLEASPGKVETISTTPPALPASNPPEKLLTLHQELVEQEEDVHELHIQEVEIDSDDDDFLEDTSFIDADSEFVDADKVEVMDIDVGDEPSSDDLDWMKDVVVKSK</sequence>
<reference evidence="1 2" key="1">
    <citation type="submission" date="2018-08" db="EMBL/GenBank/DDBJ databases">
        <title>Recombination of ecologically and evolutionarily significant loci maintains genetic cohesion in the Pseudomonas syringae species complex.</title>
        <authorList>
            <person name="Dillon M."/>
            <person name="Thakur S."/>
            <person name="Almeida R.N.D."/>
            <person name="Weir B.S."/>
            <person name="Guttman D.S."/>
        </authorList>
    </citation>
    <scope>NUCLEOTIDE SEQUENCE [LARGE SCALE GENOMIC DNA]</scope>
    <source>
        <strain evidence="1 2">ICMP 12341</strain>
    </source>
</reference>
<dbReference type="EMBL" id="RBOV01000227">
    <property type="protein sequence ID" value="RMN10872.1"/>
    <property type="molecule type" value="Genomic_DNA"/>
</dbReference>
<name>A0A3M3JJC1_9PSED</name>
<accession>A0A3M3JJC1</accession>
<protein>
    <submittedName>
        <fullName evidence="1">Uncharacterized protein</fullName>
    </submittedName>
</protein>
<proteinExistence type="predicted"/>
<evidence type="ECO:0000313" key="2">
    <source>
        <dbReference type="Proteomes" id="UP000271468"/>
    </source>
</evidence>
<comment type="caution">
    <text evidence="1">The sequence shown here is derived from an EMBL/GenBank/DDBJ whole genome shotgun (WGS) entry which is preliminary data.</text>
</comment>
<dbReference type="AlphaFoldDB" id="A0A3M3JJC1"/>
<gene>
    <name evidence="1" type="ORF">ALQ65_00998</name>
</gene>
<dbReference type="Proteomes" id="UP000271468">
    <property type="component" value="Unassembled WGS sequence"/>
</dbReference>
<dbReference type="RefSeq" id="WP_122235064.1">
    <property type="nucleotide sequence ID" value="NZ_RBOV01000227.1"/>
</dbReference>
<organism evidence="1 2">
    <name type="scientific">Pseudomonas syringae pv. coriandricola</name>
    <dbReference type="NCBI Taxonomy" id="264453"/>
    <lineage>
        <taxon>Bacteria</taxon>
        <taxon>Pseudomonadati</taxon>
        <taxon>Pseudomonadota</taxon>
        <taxon>Gammaproteobacteria</taxon>
        <taxon>Pseudomonadales</taxon>
        <taxon>Pseudomonadaceae</taxon>
        <taxon>Pseudomonas</taxon>
    </lineage>
</organism>
<evidence type="ECO:0000313" key="1">
    <source>
        <dbReference type="EMBL" id="RMN10872.1"/>
    </source>
</evidence>